<evidence type="ECO:0000256" key="6">
    <source>
        <dbReference type="HAMAP-Rule" id="MF_00387"/>
    </source>
</evidence>
<gene>
    <name evidence="6 8" type="primary">lpxA</name>
    <name evidence="8" type="ORF">WJM97_10020</name>
</gene>
<comment type="catalytic activity">
    <reaction evidence="6">
        <text>a (3R)-hydroxyacyl-[ACP] + UDP-N-acetyl-alpha-D-glucosamine = a UDP-3-O-[(3R)-3-hydroxyacyl]-N-acetyl-alpha-D-glucosamine + holo-[ACP]</text>
        <dbReference type="Rhea" id="RHEA:67812"/>
        <dbReference type="Rhea" id="RHEA-COMP:9685"/>
        <dbReference type="Rhea" id="RHEA-COMP:9945"/>
        <dbReference type="ChEBI" id="CHEBI:57705"/>
        <dbReference type="ChEBI" id="CHEBI:64479"/>
        <dbReference type="ChEBI" id="CHEBI:78827"/>
        <dbReference type="ChEBI" id="CHEBI:173225"/>
        <dbReference type="EC" id="2.3.1.129"/>
    </reaction>
</comment>
<keyword evidence="6" id="KW-0677">Repeat</keyword>
<evidence type="ECO:0000256" key="1">
    <source>
        <dbReference type="ARBA" id="ARBA00022516"/>
    </source>
</evidence>
<keyword evidence="4 6" id="KW-0443">Lipid metabolism</keyword>
<dbReference type="NCBIfam" id="NF003657">
    <property type="entry name" value="PRK05289.1"/>
    <property type="match status" value="1"/>
</dbReference>
<dbReference type="EC" id="2.3.1.129" evidence="6"/>
<evidence type="ECO:0000256" key="2">
    <source>
        <dbReference type="ARBA" id="ARBA00022556"/>
    </source>
</evidence>
<proteinExistence type="inferred from homology"/>
<dbReference type="Proteomes" id="UP001483337">
    <property type="component" value="Chromosome"/>
</dbReference>
<evidence type="ECO:0000313" key="8">
    <source>
        <dbReference type="EMBL" id="WZB89995.1"/>
    </source>
</evidence>
<keyword evidence="1 6" id="KW-0444">Lipid biosynthesis</keyword>
<dbReference type="GO" id="GO:0008780">
    <property type="term" value="F:acyl-[acyl-carrier-protein]-UDP-N-acetylglucosamine O-acyltransferase activity"/>
    <property type="evidence" value="ECO:0007669"/>
    <property type="project" value="UniProtKB-EC"/>
</dbReference>
<dbReference type="HAMAP" id="MF_00387">
    <property type="entry name" value="LpxA"/>
    <property type="match status" value="1"/>
</dbReference>
<accession>A0ABZ2V2H3</accession>
<dbReference type="RefSeq" id="WP_353932891.1">
    <property type="nucleotide sequence ID" value="NZ_CP150886.1"/>
</dbReference>
<dbReference type="Pfam" id="PF00132">
    <property type="entry name" value="Hexapep"/>
    <property type="match status" value="1"/>
</dbReference>
<dbReference type="InterPro" id="IPR029098">
    <property type="entry name" value="Acetyltransf_C"/>
</dbReference>
<comment type="function">
    <text evidence="6">Involved in the biosynthesis of lipid A, a phosphorylated glycolipid that anchors the lipopolysaccharide to the outer membrane of the cell.</text>
</comment>
<keyword evidence="5 6" id="KW-0012">Acyltransferase</keyword>
<dbReference type="Pfam" id="PF13720">
    <property type="entry name" value="Acetyltransf_11"/>
    <property type="match status" value="1"/>
</dbReference>
<evidence type="ECO:0000256" key="4">
    <source>
        <dbReference type="ARBA" id="ARBA00023098"/>
    </source>
</evidence>
<dbReference type="Gene3D" id="1.20.1180.10">
    <property type="entry name" value="Udp N-acetylglucosamine O-acyltransferase, C-terminal domain"/>
    <property type="match status" value="1"/>
</dbReference>
<feature type="domain" description="UDP N-acetylglucosamine O-acyltransferase C-terminal" evidence="7">
    <location>
        <begin position="176"/>
        <end position="258"/>
    </location>
</feature>
<dbReference type="PANTHER" id="PTHR43480:SF1">
    <property type="entry name" value="ACYL-[ACYL-CARRIER-PROTEIN]--UDP-N-ACETYLGLUCOSAMINE O-ACYLTRANSFERASE, MITOCHONDRIAL-RELATED"/>
    <property type="match status" value="1"/>
</dbReference>
<name>A0ABZ2V2H3_9CYAN</name>
<keyword evidence="9" id="KW-1185">Reference proteome</keyword>
<keyword evidence="2 6" id="KW-0441">Lipid A biosynthesis</keyword>
<dbReference type="Gene3D" id="2.160.10.10">
    <property type="entry name" value="Hexapeptide repeat proteins"/>
    <property type="match status" value="1"/>
</dbReference>
<dbReference type="SUPFAM" id="SSF51161">
    <property type="entry name" value="Trimeric LpxA-like enzymes"/>
    <property type="match status" value="1"/>
</dbReference>
<dbReference type="PANTHER" id="PTHR43480">
    <property type="entry name" value="ACYL-[ACYL-CARRIER-PROTEIN]--UDP-N-ACETYLGLUCOSAMINE O-ACYLTRANSFERASE"/>
    <property type="match status" value="1"/>
</dbReference>
<evidence type="ECO:0000256" key="5">
    <source>
        <dbReference type="ARBA" id="ARBA00023315"/>
    </source>
</evidence>
<keyword evidence="3 6" id="KW-0808">Transferase</keyword>
<reference evidence="8 9" key="1">
    <citation type="submission" date="2024-04" db="EMBL/GenBank/DDBJ databases">
        <title>Okeanomitos corallinicola gen. &amp; sp. nov. (Nostocales, Cyanobacteria), a new toxic marine heterocyst-forming cyanobacterium from a coral reef.</title>
        <authorList>
            <person name="Li H."/>
            <person name="Li R."/>
            <person name="Kang J."/>
            <person name="Hii K.S."/>
            <person name="Mohamed H.F."/>
            <person name="Xu X."/>
            <person name="Luo Z."/>
        </authorList>
    </citation>
    <scope>NUCLEOTIDE SEQUENCE [LARGE SCALE GENOMIC DNA]</scope>
    <source>
        <strain evidence="8 9">TIOX110</strain>
    </source>
</reference>
<dbReference type="NCBIfam" id="TIGR01852">
    <property type="entry name" value="lipid_A_lpxA"/>
    <property type="match status" value="1"/>
</dbReference>
<dbReference type="PIRSF" id="PIRSF000456">
    <property type="entry name" value="UDP-GlcNAc_acltr"/>
    <property type="match status" value="1"/>
</dbReference>
<evidence type="ECO:0000256" key="3">
    <source>
        <dbReference type="ARBA" id="ARBA00022679"/>
    </source>
</evidence>
<sequence>MKTLIHPTAVIHPDAELHSTVQVGAYAVIGANVKVGAETVIGAHAVIEGPCDIGKGNHIFPGAVIGMEPQDLKYVGEPTWVKIGDNNAIREYVTINRATGRGEATVIGNGNLLMAYVHVGHNCIIEDSVVIANSVALAGHVYIESRARLSGVLGVHQFVHIGGMAMVGGMTRIDRDVPPYTLVEGNPSRVRSLNLVGLKRSGMPSSEFQLLKKAFRILYRSDLLFKDALAELELLGDTAQLEHLRRFLLLSRMPGRRGLIPGKGRISSSDD</sequence>
<evidence type="ECO:0000313" key="9">
    <source>
        <dbReference type="Proteomes" id="UP001483337"/>
    </source>
</evidence>
<dbReference type="EMBL" id="CP150886">
    <property type="protein sequence ID" value="WZB89995.1"/>
    <property type="molecule type" value="Genomic_DNA"/>
</dbReference>
<dbReference type="InterPro" id="IPR001451">
    <property type="entry name" value="Hexapep"/>
</dbReference>
<dbReference type="InterPro" id="IPR011004">
    <property type="entry name" value="Trimer_LpxA-like_sf"/>
</dbReference>
<keyword evidence="6" id="KW-0963">Cytoplasm</keyword>
<dbReference type="CDD" id="cd03351">
    <property type="entry name" value="LbH_UDP-GlcNAc_AT"/>
    <property type="match status" value="1"/>
</dbReference>
<comment type="subcellular location">
    <subcellularLocation>
        <location evidence="6">Cytoplasm</location>
    </subcellularLocation>
</comment>
<protein>
    <recommendedName>
        <fullName evidence="6">Acyl-[acyl-carrier-protein]--UDP-N-acetylglucosamine O-acyltransferase</fullName>
        <shortName evidence="6">UDP-N-acetylglucosamine acyltransferase</shortName>
        <ecNumber evidence="6">2.3.1.129</ecNumber>
    </recommendedName>
</protein>
<evidence type="ECO:0000259" key="7">
    <source>
        <dbReference type="Pfam" id="PF13720"/>
    </source>
</evidence>
<comment type="pathway">
    <text evidence="6">Glycolipid biosynthesis; lipid IV(A) biosynthesis; lipid IV(A) from (3R)-3-hydroxytetradecanoyl-[acyl-carrier-protein] and UDP-N-acetyl-alpha-D-glucosamine: step 1/6.</text>
</comment>
<comment type="subunit">
    <text evidence="6">Homotrimer.</text>
</comment>
<dbReference type="InterPro" id="IPR010137">
    <property type="entry name" value="Lipid_A_LpxA"/>
</dbReference>
<dbReference type="InterPro" id="IPR037157">
    <property type="entry name" value="Acetyltransf_C_sf"/>
</dbReference>
<organism evidence="8 9">
    <name type="scientific">Okeanomitos corallinicola TIOX110</name>
    <dbReference type="NCBI Taxonomy" id="3133117"/>
    <lineage>
        <taxon>Bacteria</taxon>
        <taxon>Bacillati</taxon>
        <taxon>Cyanobacteriota</taxon>
        <taxon>Cyanophyceae</taxon>
        <taxon>Nostocales</taxon>
        <taxon>Aphanizomenonaceae</taxon>
        <taxon>Okeanomitos</taxon>
    </lineage>
</organism>
<comment type="similarity">
    <text evidence="6">Belongs to the transferase hexapeptide repeat family. LpxA subfamily.</text>
</comment>